<dbReference type="Proteomes" id="UP000679220">
    <property type="component" value="Unassembled WGS sequence"/>
</dbReference>
<comment type="caution">
    <text evidence="1">The sequence shown here is derived from an EMBL/GenBank/DDBJ whole genome shotgun (WGS) entry which is preliminary data.</text>
</comment>
<name>A0A941IY97_9BACT</name>
<keyword evidence="2" id="KW-1185">Reference proteome</keyword>
<gene>
    <name evidence="1" type="ORF">KDU71_14545</name>
</gene>
<dbReference type="AlphaFoldDB" id="A0A941IY97"/>
<dbReference type="EMBL" id="JAGTAR010000023">
    <property type="protein sequence ID" value="MBR8536790.1"/>
    <property type="molecule type" value="Genomic_DNA"/>
</dbReference>
<dbReference type="RefSeq" id="WP_212191818.1">
    <property type="nucleotide sequence ID" value="NZ_JAGTAR010000023.1"/>
</dbReference>
<protein>
    <submittedName>
        <fullName evidence="1">Uncharacterized protein</fullName>
    </submittedName>
</protein>
<reference evidence="1" key="2">
    <citation type="submission" date="2021-04" db="EMBL/GenBank/DDBJ databases">
        <authorList>
            <person name="Zhang T."/>
            <person name="Zhang Y."/>
            <person name="Lu D."/>
            <person name="Zuo D."/>
            <person name="Du Z."/>
        </authorList>
    </citation>
    <scope>NUCLEOTIDE SEQUENCE</scope>
    <source>
        <strain evidence="1">JR1</strain>
    </source>
</reference>
<proteinExistence type="predicted"/>
<accession>A0A941IY97</accession>
<evidence type="ECO:0000313" key="1">
    <source>
        <dbReference type="EMBL" id="MBR8536790.1"/>
    </source>
</evidence>
<evidence type="ECO:0000313" key="2">
    <source>
        <dbReference type="Proteomes" id="UP000679220"/>
    </source>
</evidence>
<organism evidence="1 2">
    <name type="scientific">Carboxylicivirga sediminis</name>
    <dbReference type="NCBI Taxonomy" id="2006564"/>
    <lineage>
        <taxon>Bacteria</taxon>
        <taxon>Pseudomonadati</taxon>
        <taxon>Bacteroidota</taxon>
        <taxon>Bacteroidia</taxon>
        <taxon>Marinilabiliales</taxon>
        <taxon>Marinilabiliaceae</taxon>
        <taxon>Carboxylicivirga</taxon>
    </lineage>
</organism>
<sequence>MRIIYLSIVLLFISSFSKIDSQELYKLKLDIGYAYTLVEQENYIEANKQHIACKFGDDNIKPEYIGRCFDYIQNILSKQTSWPLSQQKEMSLDVYVNNQGQLISVCIYANEDITLESEQNQLISFFVEVSKWHEPFVPAISDDNNKIYGWAWASGAFKFPFNHDVPQKFPR</sequence>
<reference evidence="1" key="1">
    <citation type="journal article" date="2018" name="Int. J. Syst. Evol. Microbiol.">
        <title>Carboxylicivirga sediminis sp. nov., isolated from coastal sediment.</title>
        <authorList>
            <person name="Wang F.Q."/>
            <person name="Ren L.H."/>
            <person name="Zou R.J."/>
            <person name="Sun Y.Z."/>
            <person name="Liu X.J."/>
            <person name="Jiang F."/>
            <person name="Liu L.J."/>
        </authorList>
    </citation>
    <scope>NUCLEOTIDE SEQUENCE</scope>
    <source>
        <strain evidence="1">JR1</strain>
    </source>
</reference>